<keyword evidence="1" id="KW-0812">Transmembrane</keyword>
<name>A0A0F9NVM9_9ZZZZ</name>
<protein>
    <submittedName>
        <fullName evidence="2">Uncharacterized protein</fullName>
    </submittedName>
</protein>
<sequence length="61" mass="6989">MIKDVEQIVKATCDIASISCIVATFMNMLPNLAAGASLIWGLIRIWETKTVQKRIRKWRKK</sequence>
<organism evidence="2">
    <name type="scientific">marine sediment metagenome</name>
    <dbReference type="NCBI Taxonomy" id="412755"/>
    <lineage>
        <taxon>unclassified sequences</taxon>
        <taxon>metagenomes</taxon>
        <taxon>ecological metagenomes</taxon>
    </lineage>
</organism>
<proteinExistence type="predicted"/>
<evidence type="ECO:0000313" key="2">
    <source>
        <dbReference type="EMBL" id="KKN23570.1"/>
    </source>
</evidence>
<reference evidence="2" key="1">
    <citation type="journal article" date="2015" name="Nature">
        <title>Complex archaea that bridge the gap between prokaryotes and eukaryotes.</title>
        <authorList>
            <person name="Spang A."/>
            <person name="Saw J.H."/>
            <person name="Jorgensen S.L."/>
            <person name="Zaremba-Niedzwiedzka K."/>
            <person name="Martijn J."/>
            <person name="Lind A.E."/>
            <person name="van Eijk R."/>
            <person name="Schleper C."/>
            <person name="Guy L."/>
            <person name="Ettema T.J."/>
        </authorList>
    </citation>
    <scope>NUCLEOTIDE SEQUENCE</scope>
</reference>
<evidence type="ECO:0000256" key="1">
    <source>
        <dbReference type="SAM" id="Phobius"/>
    </source>
</evidence>
<comment type="caution">
    <text evidence="2">The sequence shown here is derived from an EMBL/GenBank/DDBJ whole genome shotgun (WGS) entry which is preliminary data.</text>
</comment>
<dbReference type="EMBL" id="LAZR01002958">
    <property type="protein sequence ID" value="KKN23570.1"/>
    <property type="molecule type" value="Genomic_DNA"/>
</dbReference>
<keyword evidence="1" id="KW-1133">Transmembrane helix</keyword>
<gene>
    <name evidence="2" type="ORF">LCGC14_0903490</name>
</gene>
<feature type="transmembrane region" description="Helical" evidence="1">
    <location>
        <begin position="28"/>
        <end position="46"/>
    </location>
</feature>
<keyword evidence="1" id="KW-0472">Membrane</keyword>
<accession>A0A0F9NVM9</accession>
<dbReference type="AlphaFoldDB" id="A0A0F9NVM9"/>